<dbReference type="RefSeq" id="WP_013854787.1">
    <property type="nucleotide sequence ID" value="NZ_CP123735.1"/>
</dbReference>
<dbReference type="EMBL" id="CP123735">
    <property type="protein sequence ID" value="WGO85527.1"/>
    <property type="molecule type" value="Genomic_DNA"/>
</dbReference>
<dbReference type="AlphaFoldDB" id="A0AAX3UCU5"/>
<reference evidence="3" key="2">
    <citation type="journal article" date="2022" name="Food Funct.">
        <title>Lactobacillus kefiranofaciens ZW18 from Kefir enhances the anti-tumor effect of anti-programmed cell death 1 (PD-1) immunotherapy by modulating the gut microbiota.</title>
        <authorList>
            <person name="Zhao J."/>
            <person name="Wang Y."/>
            <person name="Wang J."/>
            <person name="Lv M."/>
            <person name="Zhou C."/>
            <person name="Jia L."/>
            <person name="Geng W."/>
        </authorList>
    </citation>
    <scope>NUCLEOTIDE SEQUENCE</scope>
    <source>
        <strain evidence="3">ZW18</strain>
    </source>
</reference>
<dbReference type="EMBL" id="FMXC01000028">
    <property type="protein sequence ID" value="SDA64841.1"/>
    <property type="molecule type" value="Genomic_DNA"/>
</dbReference>
<gene>
    <name evidence="3" type="ORF">QEJ78_09230</name>
    <name evidence="2" type="ORF">SAMN02983011_01918</name>
</gene>
<keyword evidence="1" id="KW-0472">Membrane</keyword>
<evidence type="ECO:0000313" key="5">
    <source>
        <dbReference type="Proteomes" id="UP001242513"/>
    </source>
</evidence>
<reference evidence="3" key="3">
    <citation type="submission" date="2023-04" db="EMBL/GenBank/DDBJ databases">
        <authorList>
            <person name="Wang Y."/>
        </authorList>
    </citation>
    <scope>NUCLEOTIDE SEQUENCE</scope>
    <source>
        <strain evidence="3">ZW18</strain>
    </source>
</reference>
<evidence type="ECO:0000313" key="4">
    <source>
        <dbReference type="Proteomes" id="UP000181860"/>
    </source>
</evidence>
<feature type="transmembrane region" description="Helical" evidence="1">
    <location>
        <begin position="130"/>
        <end position="149"/>
    </location>
</feature>
<organism evidence="3 5">
    <name type="scientific">Lactobacillus kefiranofaciens</name>
    <dbReference type="NCBI Taxonomy" id="267818"/>
    <lineage>
        <taxon>Bacteria</taxon>
        <taxon>Bacillati</taxon>
        <taxon>Bacillota</taxon>
        <taxon>Bacilli</taxon>
        <taxon>Lactobacillales</taxon>
        <taxon>Lactobacillaceae</taxon>
        <taxon>Lactobacillus</taxon>
    </lineage>
</organism>
<protein>
    <submittedName>
        <fullName evidence="3">Uncharacterized protein</fullName>
    </submittedName>
</protein>
<name>A0AAX3UCU5_9LACO</name>
<feature type="transmembrane region" description="Helical" evidence="1">
    <location>
        <begin position="73"/>
        <end position="93"/>
    </location>
</feature>
<feature type="transmembrane region" description="Helical" evidence="1">
    <location>
        <begin position="47"/>
        <end position="67"/>
    </location>
</feature>
<proteinExistence type="predicted"/>
<dbReference type="Proteomes" id="UP000181860">
    <property type="component" value="Unassembled WGS sequence"/>
</dbReference>
<dbReference type="Proteomes" id="UP001242513">
    <property type="component" value="Chromosome"/>
</dbReference>
<keyword evidence="1" id="KW-0812">Transmembrane</keyword>
<evidence type="ECO:0000256" key="1">
    <source>
        <dbReference type="SAM" id="Phobius"/>
    </source>
</evidence>
<accession>A0AAX3UCU5</accession>
<keyword evidence="4" id="KW-1185">Reference proteome</keyword>
<evidence type="ECO:0000313" key="3">
    <source>
        <dbReference type="EMBL" id="WGO85527.1"/>
    </source>
</evidence>
<reference evidence="2 4" key="1">
    <citation type="submission" date="2016-10" db="EMBL/GenBank/DDBJ databases">
        <authorList>
            <person name="Varghese N."/>
            <person name="Submissions S."/>
        </authorList>
    </citation>
    <scope>NUCLEOTIDE SEQUENCE [LARGE SCALE GENOMIC DNA]</scope>
    <source>
        <strain evidence="2 4">ATCC 43761</strain>
    </source>
</reference>
<keyword evidence="1" id="KW-1133">Transmembrane helix</keyword>
<feature type="transmembrane region" description="Helical" evidence="1">
    <location>
        <begin position="6"/>
        <end position="26"/>
    </location>
</feature>
<sequence>MDEINLFAIGILVGIIVYILMVAFGSQKRKHKYDERQKIIRAQGIKWGFIVLVCGELVVTCFIKNNFFVKYSITINFAVIMLSLTVLAVYDILHGAYFAFNEKHIKSDSWLDVVLGICFILGYSNDANNVLSILGVFWLVIGVLSLFMLHRDKESDRL</sequence>
<evidence type="ECO:0000313" key="2">
    <source>
        <dbReference type="EMBL" id="SDA64841.1"/>
    </source>
</evidence>